<organism evidence="1 2">
    <name type="scientific">Saccharomonospora viridis (strain ATCC 15386 / DSM 43017 / JCM 3036 / CCUG 5913 / NBRC 12207 / NCIMB 9602 / P101)</name>
    <name type="common">Thermoactinomyces viridis</name>
    <dbReference type="NCBI Taxonomy" id="471857"/>
    <lineage>
        <taxon>Bacteria</taxon>
        <taxon>Bacillati</taxon>
        <taxon>Actinomycetota</taxon>
        <taxon>Actinomycetes</taxon>
        <taxon>Pseudonocardiales</taxon>
        <taxon>Pseudonocardiaceae</taxon>
        <taxon>Saccharomonospora</taxon>
    </lineage>
</organism>
<evidence type="ECO:0000313" key="2">
    <source>
        <dbReference type="Proteomes" id="UP000000841"/>
    </source>
</evidence>
<reference evidence="1 2" key="1">
    <citation type="journal article" date="2009" name="Stand. Genomic Sci.">
        <title>Complete genome sequence of Saccharomonospora viridis type strain (P101).</title>
        <authorList>
            <person name="Pati A."/>
            <person name="Sikorski J."/>
            <person name="Nolan M."/>
            <person name="Lapidus A."/>
            <person name="Copeland A."/>
            <person name="Glavina Del Rio T."/>
            <person name="Lucas S."/>
            <person name="Chen F."/>
            <person name="Tice H."/>
            <person name="Pitluck S."/>
            <person name="Cheng J.F."/>
            <person name="Chertkov O."/>
            <person name="Brettin T."/>
            <person name="Han C."/>
            <person name="Detter J.C."/>
            <person name="Kuske C."/>
            <person name="Bruce D."/>
            <person name="Goodwin L."/>
            <person name="Chain P."/>
            <person name="D'haeseleer P."/>
            <person name="Chen A."/>
            <person name="Palaniappan K."/>
            <person name="Ivanova N."/>
            <person name="Mavromatis K."/>
            <person name="Mikhailova N."/>
            <person name="Rohde M."/>
            <person name="Tindall B.J."/>
            <person name="Goker M."/>
            <person name="Bristow J."/>
            <person name="Eisen J.A."/>
            <person name="Markowitz V."/>
            <person name="Hugenholtz P."/>
            <person name="Kyrpides N.C."/>
            <person name="Klenk H.P."/>
        </authorList>
    </citation>
    <scope>NUCLEOTIDE SEQUENCE [LARGE SCALE GENOMIC DNA]</scope>
    <source>
        <strain evidence="2">ATCC 15386 / DSM 43017 / JCM 3036 / NBRC 12207 / P101</strain>
    </source>
</reference>
<proteinExistence type="predicted"/>
<dbReference type="EMBL" id="CP001683">
    <property type="protein sequence ID" value="ACU97159.1"/>
    <property type="molecule type" value="Genomic_DNA"/>
</dbReference>
<gene>
    <name evidence="1" type="ordered locus">Svir_21480</name>
</gene>
<keyword evidence="2" id="KW-1185">Reference proteome</keyword>
<dbReference type="KEGG" id="svi:Svir_21480"/>
<evidence type="ECO:0000313" key="1">
    <source>
        <dbReference type="EMBL" id="ACU97159.1"/>
    </source>
</evidence>
<dbReference type="Proteomes" id="UP000000841">
    <property type="component" value="Chromosome"/>
</dbReference>
<dbReference type="AlphaFoldDB" id="C7MWQ5"/>
<sequence length="60" mass="6769">MYVCLDRVQRSVCFNAIVLVEAHFVHQIGRGESEDHNVEGFAEMAVVIDPFVTDFLVVSE</sequence>
<accession>C7MWQ5</accession>
<name>C7MWQ5_SACVD</name>
<protein>
    <submittedName>
        <fullName evidence="1">Uncharacterized protein</fullName>
    </submittedName>
</protein>
<dbReference type="HOGENOM" id="CLU_2939025_0_0_11"/>